<keyword evidence="3" id="KW-1185">Reference proteome</keyword>
<reference evidence="2" key="1">
    <citation type="journal article" date="2010" name="Science">
        <title>Plasticity of animal genome architecture unmasked by rapid evolution of a pelagic tunicate.</title>
        <authorList>
            <person name="Denoeud F."/>
            <person name="Henriet S."/>
            <person name="Mungpakdee S."/>
            <person name="Aury J.M."/>
            <person name="Da Silva C."/>
            <person name="Brinkmann H."/>
            <person name="Mikhaleva J."/>
            <person name="Olsen L.C."/>
            <person name="Jubin C."/>
            <person name="Canestro C."/>
            <person name="Bouquet J.M."/>
            <person name="Danks G."/>
            <person name="Poulain J."/>
            <person name="Campsteijn C."/>
            <person name="Adamski M."/>
            <person name="Cross I."/>
            <person name="Yadetie F."/>
            <person name="Muffato M."/>
            <person name="Louis A."/>
            <person name="Butcher S."/>
            <person name="Tsagkogeorga G."/>
            <person name="Konrad A."/>
            <person name="Singh S."/>
            <person name="Jensen M.F."/>
            <person name="Cong E.H."/>
            <person name="Eikeseth-Otteraa H."/>
            <person name="Noel B."/>
            <person name="Anthouard V."/>
            <person name="Porcel B.M."/>
            <person name="Kachouri-Lafond R."/>
            <person name="Nishino A."/>
            <person name="Ugolini M."/>
            <person name="Chourrout P."/>
            <person name="Nishida H."/>
            <person name="Aasland R."/>
            <person name="Huzurbazar S."/>
            <person name="Westhof E."/>
            <person name="Delsuc F."/>
            <person name="Lehrach H."/>
            <person name="Reinhardt R."/>
            <person name="Weissenbach J."/>
            <person name="Roy S.W."/>
            <person name="Artiguenave F."/>
            <person name="Postlethwait J.H."/>
            <person name="Manak J.R."/>
            <person name="Thompson E.M."/>
            <person name="Jaillon O."/>
            <person name="Du Pasquier L."/>
            <person name="Boudinot P."/>
            <person name="Liberles D.A."/>
            <person name="Volff J.N."/>
            <person name="Philippe H."/>
            <person name="Lenhard B."/>
            <person name="Roest Crollius H."/>
            <person name="Wincker P."/>
            <person name="Chourrout D."/>
        </authorList>
    </citation>
    <scope>NUCLEOTIDE SEQUENCE [LARGE SCALE GENOMIC DNA]</scope>
</reference>
<accession>E4WRM6</accession>
<evidence type="ECO:0000313" key="2">
    <source>
        <dbReference type="EMBL" id="CBY20408.1"/>
    </source>
</evidence>
<feature type="compositionally biased region" description="Low complexity" evidence="1">
    <location>
        <begin position="24"/>
        <end position="36"/>
    </location>
</feature>
<dbReference type="EMBL" id="FN653015">
    <property type="protein sequence ID" value="CBY20408.1"/>
    <property type="molecule type" value="Genomic_DNA"/>
</dbReference>
<evidence type="ECO:0000313" key="3">
    <source>
        <dbReference type="Proteomes" id="UP000001307"/>
    </source>
</evidence>
<name>E4WRM6_OIKDI</name>
<dbReference type="InParanoid" id="E4WRM6"/>
<dbReference type="AlphaFoldDB" id="E4WRM6"/>
<sequence>MPTEIEDSTIKCEPMNETEVIVRPCSPESLSSSGSPNKENCPHTTSAEESKNPKQWQYSDSTGANFSKRTSTSKCLVKKLDAPRMWKM</sequence>
<dbReference type="Proteomes" id="UP000001307">
    <property type="component" value="Unassembled WGS sequence"/>
</dbReference>
<protein>
    <submittedName>
        <fullName evidence="2">Uncharacterized protein</fullName>
    </submittedName>
</protein>
<feature type="region of interest" description="Disordered" evidence="1">
    <location>
        <begin position="24"/>
        <end position="72"/>
    </location>
</feature>
<gene>
    <name evidence="2" type="ORF">GSOID_T00000403001</name>
</gene>
<proteinExistence type="predicted"/>
<organism evidence="2">
    <name type="scientific">Oikopleura dioica</name>
    <name type="common">Tunicate</name>
    <dbReference type="NCBI Taxonomy" id="34765"/>
    <lineage>
        <taxon>Eukaryota</taxon>
        <taxon>Metazoa</taxon>
        <taxon>Chordata</taxon>
        <taxon>Tunicata</taxon>
        <taxon>Appendicularia</taxon>
        <taxon>Copelata</taxon>
        <taxon>Oikopleuridae</taxon>
        <taxon>Oikopleura</taxon>
    </lineage>
</organism>
<evidence type="ECO:0000256" key="1">
    <source>
        <dbReference type="SAM" id="MobiDB-lite"/>
    </source>
</evidence>
<feature type="compositionally biased region" description="Polar residues" evidence="1">
    <location>
        <begin position="53"/>
        <end position="72"/>
    </location>
</feature>